<feature type="region of interest" description="Disordered" evidence="1">
    <location>
        <begin position="13"/>
        <end position="65"/>
    </location>
</feature>
<proteinExistence type="predicted"/>
<protein>
    <submittedName>
        <fullName evidence="2">Uncharacterized protein</fullName>
    </submittedName>
</protein>
<reference evidence="2" key="1">
    <citation type="submission" date="2022-08" db="UniProtKB">
        <authorList>
            <consortium name="EnsemblMetazoa"/>
        </authorList>
    </citation>
    <scope>IDENTIFICATION</scope>
    <source>
        <strain evidence="2">EBRO</strain>
    </source>
</reference>
<dbReference type="AlphaFoldDB" id="A0A182JF59"/>
<evidence type="ECO:0000313" key="2">
    <source>
        <dbReference type="EnsemblMetazoa" id="AATE016937-PA.1"/>
    </source>
</evidence>
<dbReference type="EnsemblMetazoa" id="AATE016937-RA">
    <property type="protein sequence ID" value="AATE016937-PA.1"/>
    <property type="gene ID" value="AATE016937"/>
</dbReference>
<dbReference type="VEuPathDB" id="VectorBase:AATE016937"/>
<organism evidence="2">
    <name type="scientific">Anopheles atroparvus</name>
    <name type="common">European mosquito</name>
    <dbReference type="NCBI Taxonomy" id="41427"/>
    <lineage>
        <taxon>Eukaryota</taxon>
        <taxon>Metazoa</taxon>
        <taxon>Ecdysozoa</taxon>
        <taxon>Arthropoda</taxon>
        <taxon>Hexapoda</taxon>
        <taxon>Insecta</taxon>
        <taxon>Pterygota</taxon>
        <taxon>Neoptera</taxon>
        <taxon>Endopterygota</taxon>
        <taxon>Diptera</taxon>
        <taxon>Nematocera</taxon>
        <taxon>Culicoidea</taxon>
        <taxon>Culicidae</taxon>
        <taxon>Anophelinae</taxon>
        <taxon>Anopheles</taxon>
    </lineage>
</organism>
<sequence>MTAVKVVNPLRAHRQTDTPGPHGNARSIVTGFGEESSRTKTGPQSTVSSETLIWRSRAGSRESRTGNPNLAHYDCWWALRGSSVLARSNATGCREPKTGTFPATKSYNMKPSVWTKPYAGMWLLPLLLLLTLVAARAYDPTDPEIANIIPPKGTFEAFYPREMYGVKNGNSRPAHAHGSFYSHRNPALIEVRNAAAYGFRFDGKRRFNFD</sequence>
<accession>A0A182JF59</accession>
<evidence type="ECO:0000256" key="1">
    <source>
        <dbReference type="SAM" id="MobiDB-lite"/>
    </source>
</evidence>
<feature type="compositionally biased region" description="Polar residues" evidence="1">
    <location>
        <begin position="39"/>
        <end position="51"/>
    </location>
</feature>
<name>A0A182JF59_ANOAO</name>